<name>A0A7X0M8R1_9ACTN</name>
<sequence>MSQESEDWMRRFHLGDETVAGTGELSVRRGAGPLAGVLCALLRLPRTGDCVPVRVVVHRRPARRAGHTGPPPLVEHWVRDIGGHRLTTTQVRTGPHGRERHGLLLVHTRTTATPGEVTVTQERAVLGAGPLAIPLPARAAPQASARAWTTSGADVRFRIEVRVALPVIGPLLSYSGHLDEAGA</sequence>
<evidence type="ECO:0000313" key="3">
    <source>
        <dbReference type="Proteomes" id="UP000555564"/>
    </source>
</evidence>
<organism evidence="2 3">
    <name type="scientific">Sphaerisporangium rubeum</name>
    <dbReference type="NCBI Taxonomy" id="321317"/>
    <lineage>
        <taxon>Bacteria</taxon>
        <taxon>Bacillati</taxon>
        <taxon>Actinomycetota</taxon>
        <taxon>Actinomycetes</taxon>
        <taxon>Streptosporangiales</taxon>
        <taxon>Streptosporangiaceae</taxon>
        <taxon>Sphaerisporangium</taxon>
    </lineage>
</organism>
<evidence type="ECO:0000313" key="2">
    <source>
        <dbReference type="EMBL" id="MBB6474274.1"/>
    </source>
</evidence>
<accession>A0A7X0M8R1</accession>
<gene>
    <name evidence="2" type="ORF">BJ992_003705</name>
</gene>
<protein>
    <recommendedName>
        <fullName evidence="1">DUF4166 domain-containing protein</fullName>
    </recommendedName>
</protein>
<proteinExistence type="predicted"/>
<comment type="caution">
    <text evidence="2">The sequence shown here is derived from an EMBL/GenBank/DDBJ whole genome shotgun (WGS) entry which is preliminary data.</text>
</comment>
<dbReference type="AlphaFoldDB" id="A0A7X0M8R1"/>
<reference evidence="2 3" key="1">
    <citation type="submission" date="2020-08" db="EMBL/GenBank/DDBJ databases">
        <title>Sequencing the genomes of 1000 actinobacteria strains.</title>
        <authorList>
            <person name="Klenk H.-P."/>
        </authorList>
    </citation>
    <scope>NUCLEOTIDE SEQUENCE [LARGE SCALE GENOMIC DNA]</scope>
    <source>
        <strain evidence="2 3">DSM 44936</strain>
    </source>
</reference>
<evidence type="ECO:0000259" key="1">
    <source>
        <dbReference type="Pfam" id="PF13761"/>
    </source>
</evidence>
<dbReference type="EMBL" id="JACHIU010000001">
    <property type="protein sequence ID" value="MBB6474274.1"/>
    <property type="molecule type" value="Genomic_DNA"/>
</dbReference>
<dbReference type="Pfam" id="PF13761">
    <property type="entry name" value="DUF4166"/>
    <property type="match status" value="1"/>
</dbReference>
<feature type="domain" description="DUF4166" evidence="1">
    <location>
        <begin position="10"/>
        <end position="178"/>
    </location>
</feature>
<dbReference type="RefSeq" id="WP_184982644.1">
    <property type="nucleotide sequence ID" value="NZ_BAAALO010000011.1"/>
</dbReference>
<dbReference type="Proteomes" id="UP000555564">
    <property type="component" value="Unassembled WGS sequence"/>
</dbReference>
<keyword evidence="3" id="KW-1185">Reference proteome</keyword>
<dbReference type="InterPro" id="IPR025311">
    <property type="entry name" value="DUF4166"/>
</dbReference>